<keyword evidence="3" id="KW-1003">Cell membrane</keyword>
<dbReference type="AlphaFoldDB" id="A0A834R4T8"/>
<comment type="similarity">
    <text evidence="2">Belongs to the G-protein coupled receptor 3 family.</text>
</comment>
<protein>
    <submittedName>
        <fullName evidence="21">Putative G-protein coupled receptor</fullName>
    </submittedName>
</protein>
<evidence type="ECO:0000256" key="7">
    <source>
        <dbReference type="ARBA" id="ARBA00023018"/>
    </source>
</evidence>
<keyword evidence="10" id="KW-1015">Disulfide bond</keyword>
<dbReference type="InterPro" id="IPR054714">
    <property type="entry name" value="GPR158_179_extracellular"/>
</dbReference>
<evidence type="ECO:0000256" key="4">
    <source>
        <dbReference type="ARBA" id="ARBA00022692"/>
    </source>
</evidence>
<name>A0A834R4T8_SARSC</name>
<evidence type="ECO:0000256" key="13">
    <source>
        <dbReference type="ARBA" id="ARBA00023224"/>
    </source>
</evidence>
<feature type="transmembrane region" description="Helical" evidence="19">
    <location>
        <begin position="942"/>
        <end position="965"/>
    </location>
</feature>
<keyword evidence="8" id="KW-0297">G-protein coupled receptor</keyword>
<feature type="transmembrane region" description="Helical" evidence="19">
    <location>
        <begin position="898"/>
        <end position="918"/>
    </location>
</feature>
<dbReference type="Proteomes" id="UP000070412">
    <property type="component" value="Unassembled WGS sequence"/>
</dbReference>
<keyword evidence="6 19" id="KW-1133">Transmembrane helix</keyword>
<feature type="compositionally biased region" description="Polar residues" evidence="18">
    <location>
        <begin position="156"/>
        <end position="170"/>
    </location>
</feature>
<dbReference type="GO" id="GO:0045211">
    <property type="term" value="C:postsynaptic membrane"/>
    <property type="evidence" value="ECO:0007669"/>
    <property type="project" value="UniProtKB-SubCell"/>
</dbReference>
<evidence type="ECO:0000256" key="2">
    <source>
        <dbReference type="ARBA" id="ARBA00007242"/>
    </source>
</evidence>
<keyword evidence="15" id="KW-0966">Cell projection</keyword>
<evidence type="ECO:0000256" key="1">
    <source>
        <dbReference type="ARBA" id="ARBA00004487"/>
    </source>
</evidence>
<dbReference type="OrthoDB" id="2129233at2759"/>
<feature type="coiled-coil region" evidence="17">
    <location>
        <begin position="1070"/>
        <end position="1097"/>
    </location>
</feature>
<evidence type="ECO:0000256" key="12">
    <source>
        <dbReference type="ARBA" id="ARBA00023180"/>
    </source>
</evidence>
<gene>
    <name evidence="21" type="ORF">SSS_5067</name>
</gene>
<accession>A0A834R4T8</accession>
<keyword evidence="5" id="KW-0732">Signal</keyword>
<evidence type="ECO:0000256" key="9">
    <source>
        <dbReference type="ARBA" id="ARBA00023136"/>
    </source>
</evidence>
<feature type="region of interest" description="Disordered" evidence="18">
    <location>
        <begin position="353"/>
        <end position="377"/>
    </location>
</feature>
<keyword evidence="12" id="KW-0325">Glycoprotein</keyword>
<dbReference type="EnsemblMetazoa" id="SSS_5067s_mrna">
    <property type="protein sequence ID" value="KAF7488721.1"/>
    <property type="gene ID" value="SSS_5067"/>
</dbReference>
<reference evidence="22" key="3">
    <citation type="submission" date="2022-06" db="UniProtKB">
        <authorList>
            <consortium name="EnsemblMetazoa"/>
        </authorList>
    </citation>
    <scope>IDENTIFICATION</scope>
</reference>
<dbReference type="EMBL" id="WVUK01000065">
    <property type="protein sequence ID" value="KAF7488721.1"/>
    <property type="molecule type" value="Genomic_DNA"/>
</dbReference>
<feature type="compositionally biased region" description="Basic and acidic residues" evidence="18">
    <location>
        <begin position="353"/>
        <end position="362"/>
    </location>
</feature>
<keyword evidence="9 19" id="KW-0472">Membrane</keyword>
<evidence type="ECO:0000256" key="8">
    <source>
        <dbReference type="ARBA" id="ARBA00023040"/>
    </source>
</evidence>
<dbReference type="GO" id="GO:0004930">
    <property type="term" value="F:G protein-coupled receptor activity"/>
    <property type="evidence" value="ECO:0007669"/>
    <property type="project" value="UniProtKB-KW"/>
</dbReference>
<feature type="region of interest" description="Disordered" evidence="18">
    <location>
        <begin position="156"/>
        <end position="188"/>
    </location>
</feature>
<feature type="domain" description="G-protein coupled receptors family 3 profile" evidence="20">
    <location>
        <begin position="789"/>
        <end position="1036"/>
    </location>
</feature>
<evidence type="ECO:0000256" key="15">
    <source>
        <dbReference type="ARBA" id="ARBA00023273"/>
    </source>
</evidence>
<evidence type="ECO:0000256" key="3">
    <source>
        <dbReference type="ARBA" id="ARBA00022475"/>
    </source>
</evidence>
<evidence type="ECO:0000256" key="17">
    <source>
        <dbReference type="SAM" id="Coils"/>
    </source>
</evidence>
<evidence type="ECO:0000256" key="18">
    <source>
        <dbReference type="SAM" id="MobiDB-lite"/>
    </source>
</evidence>
<dbReference type="Pfam" id="PF00003">
    <property type="entry name" value="7tm_3"/>
    <property type="match status" value="1"/>
</dbReference>
<keyword evidence="14" id="KW-0628">Postsynaptic cell membrane</keyword>
<dbReference type="InterPro" id="IPR043458">
    <property type="entry name" value="GPR158/179"/>
</dbReference>
<feature type="transmembrane region" description="Helical" evidence="19">
    <location>
        <begin position="787"/>
        <end position="812"/>
    </location>
</feature>
<evidence type="ECO:0000313" key="22">
    <source>
        <dbReference type="EnsemblMetazoa" id="KAF7488721.1"/>
    </source>
</evidence>
<evidence type="ECO:0000256" key="19">
    <source>
        <dbReference type="SAM" id="Phobius"/>
    </source>
</evidence>
<dbReference type="PANTHER" id="PTHR32546">
    <property type="entry name" value="G-PROTEIN COUPLED RECEPTOR 158-RELATED"/>
    <property type="match status" value="1"/>
</dbReference>
<evidence type="ECO:0000259" key="20">
    <source>
        <dbReference type="PROSITE" id="PS50259"/>
    </source>
</evidence>
<keyword evidence="4 19" id="KW-0812">Transmembrane</keyword>
<dbReference type="CDD" id="cd15293">
    <property type="entry name" value="7tmC_GPR158-like"/>
    <property type="match status" value="1"/>
</dbReference>
<evidence type="ECO:0000256" key="5">
    <source>
        <dbReference type="ARBA" id="ARBA00022729"/>
    </source>
</evidence>
<organism evidence="21">
    <name type="scientific">Sarcoptes scabiei</name>
    <name type="common">Itch mite</name>
    <name type="synonym">Acarus scabiei</name>
    <dbReference type="NCBI Taxonomy" id="52283"/>
    <lineage>
        <taxon>Eukaryota</taxon>
        <taxon>Metazoa</taxon>
        <taxon>Ecdysozoa</taxon>
        <taxon>Arthropoda</taxon>
        <taxon>Chelicerata</taxon>
        <taxon>Arachnida</taxon>
        <taxon>Acari</taxon>
        <taxon>Acariformes</taxon>
        <taxon>Sarcoptiformes</taxon>
        <taxon>Astigmata</taxon>
        <taxon>Psoroptidia</taxon>
        <taxon>Sarcoptoidea</taxon>
        <taxon>Sarcoptidae</taxon>
        <taxon>Sarcoptinae</taxon>
        <taxon>Sarcoptes</taxon>
    </lineage>
</organism>
<evidence type="ECO:0000256" key="11">
    <source>
        <dbReference type="ARBA" id="ARBA00023170"/>
    </source>
</evidence>
<keyword evidence="7" id="KW-0770">Synapse</keyword>
<feature type="transmembrane region" description="Helical" evidence="19">
    <location>
        <begin position="977"/>
        <end position="999"/>
    </location>
</feature>
<reference evidence="23" key="1">
    <citation type="journal article" date="2020" name="PLoS Negl. Trop. Dis.">
        <title>High-quality nuclear genome for Sarcoptes scabiei-A critical resource for a neglected parasite.</title>
        <authorList>
            <person name="Korhonen P.K."/>
            <person name="Gasser R.B."/>
            <person name="Ma G."/>
            <person name="Wang T."/>
            <person name="Stroehlein A.J."/>
            <person name="Young N.D."/>
            <person name="Ang C.S."/>
            <person name="Fernando D.D."/>
            <person name="Lu H.C."/>
            <person name="Taylor S."/>
            <person name="Reynolds S.L."/>
            <person name="Mofiz E."/>
            <person name="Najaraj S.H."/>
            <person name="Gowda H."/>
            <person name="Madugundu A."/>
            <person name="Renuse S."/>
            <person name="Holt D."/>
            <person name="Pandey A."/>
            <person name="Papenfuss A.T."/>
            <person name="Fischer K."/>
        </authorList>
    </citation>
    <scope>NUCLEOTIDE SEQUENCE [LARGE SCALE GENOMIC DNA]</scope>
</reference>
<evidence type="ECO:0000313" key="21">
    <source>
        <dbReference type="EMBL" id="KAF7488721.1"/>
    </source>
</evidence>
<feature type="compositionally biased region" description="Polar residues" evidence="18">
    <location>
        <begin position="583"/>
        <end position="612"/>
    </location>
</feature>
<proteinExistence type="inferred from homology"/>
<feature type="compositionally biased region" description="Basic and acidic residues" evidence="18">
    <location>
        <begin position="264"/>
        <end position="274"/>
    </location>
</feature>
<dbReference type="PROSITE" id="PS50259">
    <property type="entry name" value="G_PROTEIN_RECEP_F3_4"/>
    <property type="match status" value="1"/>
</dbReference>
<keyword evidence="13" id="KW-0807">Transducer</keyword>
<sequence length="1136" mass="131923">MYDYLCLQSNLLGPPSSPYLFSSILSSLSEISFKSSSQPKTLPSFRKLSSKLMSVIVVRSSSFLMKISQKFKLEEQRNHSQINSFDLNRITSIAIVCFAIFTSIHSNVIATKSYRIRKFSHQHHQHHHHQRQSTILSLQQPMISLRQSSIITAIENNQSKQNDSITSVNTNDDDGGDKRASLEQSKNSISLDDDEQILQTIDAISKGKYCTAAVSIETLPSTFSQVGNGGNDLHLIHHQHHPHHHLHHHLHNHLNHHHQQHQHHSLDDYDKADNNADGGVEKNGNANIDDGDQHTKSNRIDSKRLRSLRYRFDANHHRKRLFVCDDQIRSSRTRHSSIEIEGVKLLRNDYDFVPMPREKRDPNGSSSDSTSLANKQNQLPTIRSRYRHVQINLPLTEEKHLYFHRKLIDNERCRRIEKCVDLFAKVLSNYDPLIDKYRLINETIINAPLVETDIYRISIAWVQNERLYETSFNSSELFLEFFQCNQTGDRLYWLHNCQIYSVLESLSIASNWISSKLIKIFKLTRQYDLVESSTSEWSNLFYDCHDHRWFISYHSLIIQSIQNDGYHQDSTISTISSIKSGENFSNNQTKSDSINEQQYSTRQSMRGDQPTASDWKVDDVGTSERDEISHWFRVKGVISVDIDVTETDINQCGERNFYKQTIKAEPNHSENFVSKSSPPSSINEIGTSRTTLQLFGTHKCHNENSECIFLPGHGMFHGGYQCQCRIGYHSTVANLGPTFNGSLMERSYQDKLDGKNPAYDYMFTCERCQPGCEQCQDNSPCLSTYNWAFRISLLTITSLCIIFIFILALNIYRYRRLKVIKVASPIFLCITLLGCASMYLETIVIFPVTNTITCVLTKWTRNFGFCLTYSSLLLKTWRVSLTYRVKSAHKIKLTDKQLLQWLFPILLVMAIYLGSWTISDTPKPFYIIDWNNLKFKQCDYNWWDHSLCIGEFFFLLWGIKVCYNVRNAESLFDEAKYITWAIYNITMVNMVMILIHLFILPNCGPDIEYFFGFLRTQLSTTTTVVLIFGPKFYRVIKGEGDLWNPRFQTKEAMSESFTFNGASLPQEETTTDLYQENDDLKRELQKLATQLEIMKLCQMEFRNRHLTNHSKFSRIQQQQQQHQHQHHHQQQHSQSD</sequence>
<feature type="region of interest" description="Disordered" evidence="18">
    <location>
        <begin position="1111"/>
        <end position="1136"/>
    </location>
</feature>
<dbReference type="PANTHER" id="PTHR32546:SF16">
    <property type="entry name" value="G-PROTEIN COUPLED RECEPTOR CG31760-RELATED"/>
    <property type="match status" value="1"/>
</dbReference>
<keyword evidence="23" id="KW-1185">Reference proteome</keyword>
<evidence type="ECO:0000313" key="23">
    <source>
        <dbReference type="Proteomes" id="UP000070412"/>
    </source>
</evidence>
<evidence type="ECO:0000256" key="6">
    <source>
        <dbReference type="ARBA" id="ARBA00022989"/>
    </source>
</evidence>
<dbReference type="Pfam" id="PF22572">
    <property type="entry name" value="GPR158_179_EC"/>
    <property type="match status" value="1"/>
</dbReference>
<feature type="region of interest" description="Disordered" evidence="18">
    <location>
        <begin position="583"/>
        <end position="619"/>
    </location>
</feature>
<dbReference type="GO" id="GO:0043005">
    <property type="term" value="C:neuron projection"/>
    <property type="evidence" value="ECO:0007669"/>
    <property type="project" value="UniProtKB-SubCell"/>
</dbReference>
<feature type="compositionally biased region" description="Basic and acidic residues" evidence="18">
    <location>
        <begin position="291"/>
        <end position="302"/>
    </location>
</feature>
<evidence type="ECO:0000256" key="14">
    <source>
        <dbReference type="ARBA" id="ARBA00023257"/>
    </source>
</evidence>
<feature type="transmembrane region" description="Helical" evidence="19">
    <location>
        <begin position="819"/>
        <end position="839"/>
    </location>
</feature>
<keyword evidence="17" id="KW-0175">Coiled coil</keyword>
<keyword evidence="11 21" id="KW-0675">Receptor</keyword>
<comment type="subcellular location">
    <subcellularLocation>
        <location evidence="1">Cell projection</location>
        <location evidence="1">Neuron projection</location>
    </subcellularLocation>
    <subcellularLocation>
        <location evidence="16">Postsynaptic cell membrane</location>
        <topology evidence="16">Multi-pass membrane protein</topology>
    </subcellularLocation>
</comment>
<feature type="region of interest" description="Disordered" evidence="18">
    <location>
        <begin position="255"/>
        <end position="302"/>
    </location>
</feature>
<feature type="compositionally biased region" description="Polar residues" evidence="18">
    <location>
        <begin position="363"/>
        <end position="377"/>
    </location>
</feature>
<evidence type="ECO:0000256" key="16">
    <source>
        <dbReference type="ARBA" id="ARBA00034104"/>
    </source>
</evidence>
<dbReference type="InterPro" id="IPR017978">
    <property type="entry name" value="GPCR_3_C"/>
</dbReference>
<evidence type="ECO:0000256" key="10">
    <source>
        <dbReference type="ARBA" id="ARBA00023157"/>
    </source>
</evidence>
<feature type="transmembrane region" description="Helical" evidence="19">
    <location>
        <begin position="859"/>
        <end position="877"/>
    </location>
</feature>
<reference evidence="21" key="2">
    <citation type="submission" date="2020-01" db="EMBL/GenBank/DDBJ databases">
        <authorList>
            <person name="Korhonen P.K.K."/>
            <person name="Guangxu M.G."/>
            <person name="Wang T.W."/>
            <person name="Stroehlein A.J.S."/>
            <person name="Young N.D."/>
            <person name="Ang C.-S.A."/>
            <person name="Fernando D.W.F."/>
            <person name="Lu H.L."/>
            <person name="Taylor S.T."/>
            <person name="Ehtesham M.E.M."/>
            <person name="Najaraj S.H.N."/>
            <person name="Harsha G.H.G."/>
            <person name="Madugundu A.M."/>
            <person name="Renuse S.R."/>
            <person name="Holt D.H."/>
            <person name="Pandey A.P."/>
            <person name="Papenfuss A.P."/>
            <person name="Gasser R.B.G."/>
            <person name="Fischer K.F."/>
        </authorList>
    </citation>
    <scope>NUCLEOTIDE SEQUENCE</scope>
    <source>
        <strain evidence="21">SSS_KF_BRIS2020</strain>
    </source>
</reference>